<gene>
    <name evidence="1" type="ORF">BAAM0483_02565</name>
</gene>
<dbReference type="SUPFAM" id="SSF47090">
    <property type="entry name" value="PGBD-like"/>
    <property type="match status" value="1"/>
</dbReference>
<sequence>MIDMHKRRSWLRPFGMAMLAMLLVAMLAVGIVATTVGIQASREEPEPPVTLTTTMRTRTLADEITGALVAFPDATIGVTAEGTVTRNGISVGTALNEGGVIGVVNERPILLMQGVVPMWRALAPGMHGEDVLQMQNALVRLGYAIYDESGTYGDSTALAMNQYLAALGYEAVNASNVPLKADDWKQTAVPQQQLVFAPSVPAQAETTCGVAGQTIAGSLCTLETASCKYAAAFAAVDVPDVAALEGAPAAILISDGAVNGVVGKQYEVERSAGDEKSDNASSVQSDDSAGSLIYLRLENLDGGKLQKEAAAIGSGNVRVAVTRTQGETDALTIESTALRQDGSTTWVLVDGGRRVDVETGLCVQGICEISGDNLAAGTVVVLPTPDDGDEGKGAGDE</sequence>
<dbReference type="Proteomes" id="UP000037239">
    <property type="component" value="Unassembled WGS sequence"/>
</dbReference>
<evidence type="ECO:0000313" key="1">
    <source>
        <dbReference type="EMBL" id="KOA51119.1"/>
    </source>
</evidence>
<comment type="caution">
    <text evidence="1">The sequence shown here is derived from an EMBL/GenBank/DDBJ whole genome shotgun (WGS) entry which is preliminary data.</text>
</comment>
<name>A0AB34TAE6_9BIFI</name>
<proteinExistence type="predicted"/>
<dbReference type="InterPro" id="IPR036365">
    <property type="entry name" value="PGBD-like_sf"/>
</dbReference>
<dbReference type="InterPro" id="IPR036366">
    <property type="entry name" value="PGBDSf"/>
</dbReference>
<dbReference type="EMBL" id="AWFK01000004">
    <property type="protein sequence ID" value="KOA51119.1"/>
    <property type="molecule type" value="Genomic_DNA"/>
</dbReference>
<evidence type="ECO:0000313" key="2">
    <source>
        <dbReference type="Proteomes" id="UP000037239"/>
    </source>
</evidence>
<evidence type="ECO:0008006" key="3">
    <source>
        <dbReference type="Google" id="ProtNLM"/>
    </source>
</evidence>
<reference evidence="1 2" key="1">
    <citation type="journal article" date="2015" name="Int J Genomics">
        <title>Comparative Genomics Revealed Genetic Diversity and Species/Strain-Level Differences in Carbohydrate Metabolism of Three Probiotic Bifidobacterial Species.</title>
        <authorList>
            <person name="Odamaki T."/>
            <person name="Horigome A."/>
            <person name="Sugahara H."/>
            <person name="Hashikura N."/>
            <person name="Minami J."/>
            <person name="Xiao J.Z."/>
            <person name="Abe F."/>
        </authorList>
    </citation>
    <scope>NUCLEOTIDE SEQUENCE [LARGE SCALE GENOMIC DNA]</scope>
    <source>
        <strain evidence="1 2">MCC 0483</strain>
    </source>
</reference>
<protein>
    <recommendedName>
        <fullName evidence="3">Peptidoglycan-binding protein</fullName>
    </recommendedName>
</protein>
<dbReference type="Gene3D" id="1.10.101.10">
    <property type="entry name" value="PGBD-like superfamily/PGBD"/>
    <property type="match status" value="1"/>
</dbReference>
<accession>A0AB34TAE6</accession>
<dbReference type="AlphaFoldDB" id="A0AB34TAE6"/>
<organism evidence="1 2">
    <name type="scientific">Bifidobacterium animalis subsp. animalis MCC 0483</name>
    <dbReference type="NCBI Taxonomy" id="1365955"/>
    <lineage>
        <taxon>Bacteria</taxon>
        <taxon>Bacillati</taxon>
        <taxon>Actinomycetota</taxon>
        <taxon>Actinomycetes</taxon>
        <taxon>Bifidobacteriales</taxon>
        <taxon>Bifidobacteriaceae</taxon>
        <taxon>Bifidobacterium</taxon>
    </lineage>
</organism>